<dbReference type="CDD" id="cd05403">
    <property type="entry name" value="NT_KNTase_like"/>
    <property type="match status" value="1"/>
</dbReference>
<dbReference type="InterPro" id="IPR041633">
    <property type="entry name" value="Polbeta"/>
</dbReference>
<dbReference type="AlphaFoldDB" id="A0A1F5VFF5"/>
<organism evidence="2 3">
    <name type="scientific">Candidatus Giovannonibacteria bacterium RIFCSPHIGHO2_01_FULL_45_23</name>
    <dbReference type="NCBI Taxonomy" id="1798325"/>
    <lineage>
        <taxon>Bacteria</taxon>
        <taxon>Candidatus Giovannoniibacteriota</taxon>
    </lineage>
</organism>
<accession>A0A1F5VFF5</accession>
<dbReference type="STRING" id="1798325.A2834_02195"/>
<sequence>MDKYIKNDLALLKQDVVGILEKHIDLKKYKVFLFGSRASGTSSSRSDIDIGIEGAEPLPARVWCDIQEEVENLPTLHKIEIVDFKDVAPIFKKVALEHAQPINP</sequence>
<feature type="domain" description="Polymerase beta nucleotidyltransferase" evidence="1">
    <location>
        <begin position="30"/>
        <end position="98"/>
    </location>
</feature>
<reference evidence="2 3" key="1">
    <citation type="journal article" date="2016" name="Nat. Commun.">
        <title>Thousands of microbial genomes shed light on interconnected biogeochemical processes in an aquifer system.</title>
        <authorList>
            <person name="Anantharaman K."/>
            <person name="Brown C.T."/>
            <person name="Hug L.A."/>
            <person name="Sharon I."/>
            <person name="Castelle C.J."/>
            <person name="Probst A.J."/>
            <person name="Thomas B.C."/>
            <person name="Singh A."/>
            <person name="Wilkins M.J."/>
            <person name="Karaoz U."/>
            <person name="Brodie E.L."/>
            <person name="Williams K.H."/>
            <person name="Hubbard S.S."/>
            <person name="Banfield J.F."/>
        </authorList>
    </citation>
    <scope>NUCLEOTIDE SEQUENCE [LARGE SCALE GENOMIC DNA]</scope>
</reference>
<comment type="caution">
    <text evidence="2">The sequence shown here is derived from an EMBL/GenBank/DDBJ whole genome shotgun (WGS) entry which is preliminary data.</text>
</comment>
<evidence type="ECO:0000259" key="1">
    <source>
        <dbReference type="Pfam" id="PF18765"/>
    </source>
</evidence>
<proteinExistence type="predicted"/>
<gene>
    <name evidence="2" type="ORF">A2834_02195</name>
</gene>
<dbReference type="SUPFAM" id="SSF81301">
    <property type="entry name" value="Nucleotidyltransferase"/>
    <property type="match status" value="1"/>
</dbReference>
<dbReference type="Gene3D" id="3.30.460.10">
    <property type="entry name" value="Beta Polymerase, domain 2"/>
    <property type="match status" value="1"/>
</dbReference>
<evidence type="ECO:0000313" key="2">
    <source>
        <dbReference type="EMBL" id="OGF62155.1"/>
    </source>
</evidence>
<dbReference type="InterPro" id="IPR043519">
    <property type="entry name" value="NT_sf"/>
</dbReference>
<dbReference type="Pfam" id="PF18765">
    <property type="entry name" value="Polbeta"/>
    <property type="match status" value="1"/>
</dbReference>
<evidence type="ECO:0000313" key="3">
    <source>
        <dbReference type="Proteomes" id="UP000179251"/>
    </source>
</evidence>
<dbReference type="Proteomes" id="UP000179251">
    <property type="component" value="Unassembled WGS sequence"/>
</dbReference>
<name>A0A1F5VFF5_9BACT</name>
<protein>
    <recommendedName>
        <fullName evidence="1">Polymerase beta nucleotidyltransferase domain-containing protein</fullName>
    </recommendedName>
</protein>
<dbReference type="EMBL" id="MFHD01000022">
    <property type="protein sequence ID" value="OGF62155.1"/>
    <property type="molecule type" value="Genomic_DNA"/>
</dbReference>